<protein>
    <submittedName>
        <fullName evidence="1">Uncharacterized protein</fullName>
    </submittedName>
</protein>
<reference evidence="1 2" key="1">
    <citation type="submission" date="2016-01" db="EMBL/GenBank/DDBJ databases">
        <authorList>
            <person name="Manzoor S."/>
        </authorList>
    </citation>
    <scope>NUCLEOTIDE SEQUENCE [LARGE SCALE GENOMIC DNA]</scope>
    <source>
        <strain evidence="1">Methanoculleus sp MAB1</strain>
    </source>
</reference>
<dbReference type="Proteomes" id="UP000069850">
    <property type="component" value="Chromosome 1"/>
</dbReference>
<sequence length="59" mass="6568">MLDTNLLDANLSSTTDISDPGWFLNLSNSATLAHFLTGFNSRSRVLLIDSLPFLRERIS</sequence>
<proteinExistence type="predicted"/>
<evidence type="ECO:0000313" key="2">
    <source>
        <dbReference type="Proteomes" id="UP000069850"/>
    </source>
</evidence>
<name>A0A0X3BQ36_9EURY</name>
<accession>A0A0X3BQ36</accession>
<organism evidence="1 2">
    <name type="scientific">Methanoculleus bourgensis</name>
    <dbReference type="NCBI Taxonomy" id="83986"/>
    <lineage>
        <taxon>Archaea</taxon>
        <taxon>Methanobacteriati</taxon>
        <taxon>Methanobacteriota</taxon>
        <taxon>Stenosarchaea group</taxon>
        <taxon>Methanomicrobia</taxon>
        <taxon>Methanomicrobiales</taxon>
        <taxon>Methanomicrobiaceae</taxon>
        <taxon>Methanoculleus</taxon>
    </lineage>
</organism>
<evidence type="ECO:0000313" key="1">
    <source>
        <dbReference type="EMBL" id="CVK33920.1"/>
    </source>
</evidence>
<dbReference type="AlphaFoldDB" id="A0A0X3BQ36"/>
<dbReference type="KEGG" id="mema:MMAB1_2707"/>
<gene>
    <name evidence="1" type="ORF">MMAB1_2707</name>
</gene>
<dbReference type="EMBL" id="LT158599">
    <property type="protein sequence ID" value="CVK33920.1"/>
    <property type="molecule type" value="Genomic_DNA"/>
</dbReference>